<sequence length="169" mass="18891">MEFEEALAESTTDLQREILADQVITDEEFLELRQLHIACLNDAGIKAEMIPEGGYTVFAEMTEAETDIDMGCLDDSIMPIEPLYYAVRNNPKNIDFTEVIVECLQRKDLVSKDFTAKEYKLLESQFPSVITEEGTGSVEMPEGEIPKLPGGTPMDDPAVSECSWNPQGY</sequence>
<name>A0AAU7E180_9MICO</name>
<reference evidence="2" key="1">
    <citation type="submission" date="2024-02" db="EMBL/GenBank/DDBJ databases">
        <title>Tomenella chthoni gen. nov. sp. nov., a member of the family Jonesiaceae isolated from bat guano.</title>
        <authorList>
            <person name="Miller S.L."/>
            <person name="King J."/>
            <person name="Sankaranarayanan K."/>
            <person name="Lawson P.A."/>
        </authorList>
    </citation>
    <scope>NUCLEOTIDE SEQUENCE</scope>
    <source>
        <strain evidence="2">BS-20</strain>
    </source>
</reference>
<feature type="region of interest" description="Disordered" evidence="1">
    <location>
        <begin position="132"/>
        <end position="169"/>
    </location>
</feature>
<organism evidence="2">
    <name type="scientific">Jonesiaceae bacterium BS-20</name>
    <dbReference type="NCBI Taxonomy" id="3120821"/>
    <lineage>
        <taxon>Bacteria</taxon>
        <taxon>Bacillati</taxon>
        <taxon>Actinomycetota</taxon>
        <taxon>Actinomycetes</taxon>
        <taxon>Micrococcales</taxon>
        <taxon>Jonesiaceae</taxon>
    </lineage>
</organism>
<evidence type="ECO:0000256" key="1">
    <source>
        <dbReference type="SAM" id="MobiDB-lite"/>
    </source>
</evidence>
<evidence type="ECO:0000313" key="2">
    <source>
        <dbReference type="EMBL" id="XBH22891.1"/>
    </source>
</evidence>
<gene>
    <name evidence="2" type="ORF">V5R04_06670</name>
</gene>
<dbReference type="AlphaFoldDB" id="A0AAU7E180"/>
<proteinExistence type="predicted"/>
<accession>A0AAU7E180</accession>
<protein>
    <submittedName>
        <fullName evidence="2">Uncharacterized protein</fullName>
    </submittedName>
</protein>
<dbReference type="EMBL" id="CP146203">
    <property type="protein sequence ID" value="XBH22891.1"/>
    <property type="molecule type" value="Genomic_DNA"/>
</dbReference>